<evidence type="ECO:0000256" key="2">
    <source>
        <dbReference type="ARBA" id="ARBA00023180"/>
    </source>
</evidence>
<dbReference type="AlphaFoldDB" id="A0A9X0YIX1"/>
<protein>
    <recommendedName>
        <fullName evidence="3">Sulfotransferase domain-containing protein</fullName>
    </recommendedName>
</protein>
<dbReference type="InterPro" id="IPR037359">
    <property type="entry name" value="NST/OST"/>
</dbReference>
<dbReference type="EMBL" id="JAGGJQ010000001">
    <property type="protein sequence ID" value="MBP1838708.1"/>
    <property type="molecule type" value="Genomic_DNA"/>
</dbReference>
<dbReference type="RefSeq" id="WP_057778950.1">
    <property type="nucleotide sequence ID" value="NZ_JAGGJQ010000001.1"/>
</dbReference>
<dbReference type="Pfam" id="PF00685">
    <property type="entry name" value="Sulfotransfer_1"/>
    <property type="match status" value="1"/>
</dbReference>
<evidence type="ECO:0000259" key="3">
    <source>
        <dbReference type="Pfam" id="PF00685"/>
    </source>
</evidence>
<dbReference type="InterPro" id="IPR027417">
    <property type="entry name" value="P-loop_NTPase"/>
</dbReference>
<proteinExistence type="predicted"/>
<dbReference type="Proteomes" id="UP001138672">
    <property type="component" value="Unassembled WGS sequence"/>
</dbReference>
<dbReference type="Gene3D" id="3.40.50.300">
    <property type="entry name" value="P-loop containing nucleotide triphosphate hydrolases"/>
    <property type="match status" value="1"/>
</dbReference>
<dbReference type="InterPro" id="IPR000863">
    <property type="entry name" value="Sulfotransferase_dom"/>
</dbReference>
<reference evidence="4" key="1">
    <citation type="submission" date="2021-03" db="EMBL/GenBank/DDBJ databases">
        <title>Genomic Encyclopedia of Type Strains, Phase IV (KMG-IV): sequencing the most valuable type-strain genomes for metagenomic binning, comparative biology and taxonomic classification.</title>
        <authorList>
            <person name="Goeker M."/>
        </authorList>
    </citation>
    <scope>NUCLEOTIDE SEQUENCE</scope>
    <source>
        <strain evidence="4">DSM 15523</strain>
        <strain evidence="5 7">DSM 16476</strain>
    </source>
</reference>
<evidence type="ECO:0000256" key="1">
    <source>
        <dbReference type="ARBA" id="ARBA00022679"/>
    </source>
</evidence>
<keyword evidence="2" id="KW-0325">Glycoprotein</keyword>
<comment type="caution">
    <text evidence="4">The sequence shown here is derived from an EMBL/GenBank/DDBJ whole genome shotgun (WGS) entry which is preliminary data.</text>
</comment>
<evidence type="ECO:0000313" key="6">
    <source>
        <dbReference type="Proteomes" id="UP001138672"/>
    </source>
</evidence>
<dbReference type="Proteomes" id="UP001231587">
    <property type="component" value="Unassembled WGS sequence"/>
</dbReference>
<dbReference type="OrthoDB" id="981508at2"/>
<dbReference type="EMBL" id="JAUSUU010000004">
    <property type="protein sequence ID" value="MDQ0335208.1"/>
    <property type="molecule type" value="Genomic_DNA"/>
</dbReference>
<evidence type="ECO:0000313" key="7">
    <source>
        <dbReference type="Proteomes" id="UP001231587"/>
    </source>
</evidence>
<keyword evidence="1" id="KW-0808">Transferase</keyword>
<sequence>MTKTFKRFFVIGTAKSGTTSIYQYLSQHPEIFLPNVKEIHYYSDATSKVDFDFIKPKKNKTYHTKVIKDKKTYNSLFENATTETYLGDCSPSYFYDKKAARKIFNDYPKAKIIVVLRDPIDRAYSQYLMERRLGIEANDNFLDALKSDFQNTKQRIWGIDHLYVDHGMYYHQLQEYRKFFRDDQILCVSFQDLTKDTEKSLKEISRFLEIDSNFPFELEIVHNKYKTHRNSLTKIILNHKSKLFSVMDYFPKSTIDFIKGIFFKETDKPIMDKNALKYLQKVYDQDIKNLKNDSLISSDFYNYLTRHFENGE</sequence>
<dbReference type="PANTHER" id="PTHR10605:SF56">
    <property type="entry name" value="BIFUNCTIONAL HEPARAN SULFATE N-DEACETYLASE_N-SULFOTRANSFERASE"/>
    <property type="match status" value="1"/>
</dbReference>
<feature type="domain" description="Sulfotransferase" evidence="3">
    <location>
        <begin position="7"/>
        <end position="289"/>
    </location>
</feature>
<name>A0A9X0YIX1_9FLAO</name>
<accession>A0A9X0YIX1</accession>
<evidence type="ECO:0000313" key="5">
    <source>
        <dbReference type="EMBL" id="MDQ0335208.1"/>
    </source>
</evidence>
<dbReference type="SUPFAM" id="SSF52540">
    <property type="entry name" value="P-loop containing nucleoside triphosphate hydrolases"/>
    <property type="match status" value="1"/>
</dbReference>
<organism evidence="4 6">
    <name type="scientific">Formosa algae</name>
    <dbReference type="NCBI Taxonomy" id="225843"/>
    <lineage>
        <taxon>Bacteria</taxon>
        <taxon>Pseudomonadati</taxon>
        <taxon>Bacteroidota</taxon>
        <taxon>Flavobacteriia</taxon>
        <taxon>Flavobacteriales</taxon>
        <taxon>Flavobacteriaceae</taxon>
        <taxon>Formosa</taxon>
    </lineage>
</organism>
<dbReference type="GO" id="GO:0008146">
    <property type="term" value="F:sulfotransferase activity"/>
    <property type="evidence" value="ECO:0007669"/>
    <property type="project" value="InterPro"/>
</dbReference>
<keyword evidence="7" id="KW-1185">Reference proteome</keyword>
<dbReference type="PANTHER" id="PTHR10605">
    <property type="entry name" value="HEPARAN SULFATE SULFOTRANSFERASE"/>
    <property type="match status" value="1"/>
</dbReference>
<evidence type="ECO:0000313" key="4">
    <source>
        <dbReference type="EMBL" id="MBP1838708.1"/>
    </source>
</evidence>
<gene>
    <name evidence="4" type="ORF">J2Z56_000604</name>
    <name evidence="5" type="ORF">J2Z57_001654</name>
</gene>